<dbReference type="RefSeq" id="WP_010938827.1">
    <property type="nucleotide sequence ID" value="NC_008751.1"/>
</dbReference>
<keyword evidence="1" id="KW-0472">Membrane</keyword>
<gene>
    <name evidence="2" type="ordered locus">Dvul_1596</name>
</gene>
<proteinExistence type="predicted"/>
<feature type="transmembrane region" description="Helical" evidence="1">
    <location>
        <begin position="107"/>
        <end position="124"/>
    </location>
</feature>
<keyword evidence="1" id="KW-0812">Transmembrane</keyword>
<dbReference type="InterPro" id="IPR007272">
    <property type="entry name" value="Sulf_transp_TsuA/YedE"/>
</dbReference>
<dbReference type="HOGENOM" id="CLU_037802_0_1_7"/>
<protein>
    <submittedName>
        <fullName evidence="2">Membrane protein, putative</fullName>
    </submittedName>
</protein>
<sequence length="173" mass="18161">MLINGLVTGVLFGILLQRAEVLRYDRQLGALRLQDMTIIKFMLSAIIVSMVGIHALVDLELAKLSVKPLVLGANIGGGLLFGLGWGILGYCPGTAAGALGEGRLDALWGIMGGLAGAAAYAELYPAMKATLLSMGDVGKVTLPQLLGLGHWPVIVIFIVVVVAVMRLVERKGL</sequence>
<name>A0A0H3A8N2_NITV4</name>
<feature type="transmembrane region" description="Helical" evidence="1">
    <location>
        <begin position="145"/>
        <end position="168"/>
    </location>
</feature>
<dbReference type="AlphaFoldDB" id="A0A0H3A8N2"/>
<feature type="transmembrane region" description="Helical" evidence="1">
    <location>
        <begin position="37"/>
        <end position="57"/>
    </location>
</feature>
<dbReference type="EMBL" id="CP000527">
    <property type="protein sequence ID" value="ABM28613.1"/>
    <property type="molecule type" value="Genomic_DNA"/>
</dbReference>
<dbReference type="KEGG" id="dvl:Dvul_1596"/>
<organism evidence="2 3">
    <name type="scientific">Nitratidesulfovibrio vulgaris (strain DP4)</name>
    <name type="common">Desulfovibrio vulgaris</name>
    <dbReference type="NCBI Taxonomy" id="391774"/>
    <lineage>
        <taxon>Bacteria</taxon>
        <taxon>Pseudomonadati</taxon>
        <taxon>Thermodesulfobacteriota</taxon>
        <taxon>Desulfovibrionia</taxon>
        <taxon>Desulfovibrionales</taxon>
        <taxon>Desulfovibrionaceae</taxon>
        <taxon>Nitratidesulfovibrio</taxon>
    </lineage>
</organism>
<reference evidence="3" key="1">
    <citation type="journal article" date="2009" name="Environ. Microbiol.">
        <title>Contribution of mobile genetic elements to Desulfovibrio vulgaris genome plasticity.</title>
        <authorList>
            <person name="Walker C.B."/>
            <person name="Stolyar S."/>
            <person name="Chivian D."/>
            <person name="Pinel N."/>
            <person name="Gabster J.A."/>
            <person name="Dehal P.S."/>
            <person name="He Z."/>
            <person name="Yang Z.K."/>
            <person name="Yen H.C."/>
            <person name="Zhou J."/>
            <person name="Wall J.D."/>
            <person name="Hazen T.C."/>
            <person name="Arkin A.P."/>
            <person name="Stahl D.A."/>
        </authorList>
    </citation>
    <scope>NUCLEOTIDE SEQUENCE [LARGE SCALE GENOMIC DNA]</scope>
    <source>
        <strain evidence="3">DP4</strain>
    </source>
</reference>
<evidence type="ECO:0000313" key="2">
    <source>
        <dbReference type="EMBL" id="ABM28613.1"/>
    </source>
</evidence>
<feature type="transmembrane region" description="Helical" evidence="1">
    <location>
        <begin position="69"/>
        <end position="87"/>
    </location>
</feature>
<keyword evidence="1" id="KW-1133">Transmembrane helix</keyword>
<dbReference type="Proteomes" id="UP000009173">
    <property type="component" value="Chromosome"/>
</dbReference>
<dbReference type="Pfam" id="PF04143">
    <property type="entry name" value="Sulf_transp"/>
    <property type="match status" value="1"/>
</dbReference>
<accession>A0A0H3A8N2</accession>
<evidence type="ECO:0000313" key="3">
    <source>
        <dbReference type="Proteomes" id="UP000009173"/>
    </source>
</evidence>
<evidence type="ECO:0000256" key="1">
    <source>
        <dbReference type="SAM" id="Phobius"/>
    </source>
</evidence>